<dbReference type="Pfam" id="PF19823">
    <property type="entry name" value="DUF6305"/>
    <property type="match status" value="1"/>
</dbReference>
<feature type="domain" description="DUF6305" evidence="2">
    <location>
        <begin position="42"/>
        <end position="195"/>
    </location>
</feature>
<reference evidence="4" key="1">
    <citation type="journal article" date="2019" name="Int. J. Syst. Evol. Microbiol.">
        <title>The Global Catalogue of Microorganisms (GCM) 10K type strain sequencing project: providing services to taxonomists for standard genome sequencing and annotation.</title>
        <authorList>
            <consortium name="The Broad Institute Genomics Platform"/>
            <consortium name="The Broad Institute Genome Sequencing Center for Infectious Disease"/>
            <person name="Wu L."/>
            <person name="Ma J."/>
        </authorList>
    </citation>
    <scope>NUCLEOTIDE SEQUENCE [LARGE SCALE GENOMIC DNA]</scope>
    <source>
        <strain evidence="4">CGMCC 1.15353</strain>
    </source>
</reference>
<dbReference type="RefSeq" id="WP_188652911.1">
    <property type="nucleotide sequence ID" value="NZ_BMIN01000006.1"/>
</dbReference>
<protein>
    <recommendedName>
        <fullName evidence="2">DUF6305 domain-containing protein</fullName>
    </recommendedName>
</protein>
<dbReference type="Proteomes" id="UP000642571">
    <property type="component" value="Unassembled WGS sequence"/>
</dbReference>
<proteinExistence type="predicted"/>
<evidence type="ECO:0000313" key="3">
    <source>
        <dbReference type="EMBL" id="GGD10647.1"/>
    </source>
</evidence>
<evidence type="ECO:0000256" key="1">
    <source>
        <dbReference type="SAM" id="Phobius"/>
    </source>
</evidence>
<sequence length="196" mass="22363">MKKYSIVIALIVGCVVLILVRYQDSSEETWNSWPNLPAPIGKEPILITSAGQAIEGKVFSYIAEELNLDGDYRPRALATDLYEYKTMIVVVGYSPHGVRQTYRSYKEEKERVESLYEEAEARDTPIIVVQLSGASREDAYTWELYKTSIPHADYVIGLQELEYNEALLEQAQQYSVPVTLVEDIEDIKTPFNLAFR</sequence>
<dbReference type="InterPro" id="IPR046272">
    <property type="entry name" value="DUF6305"/>
</dbReference>
<feature type="transmembrane region" description="Helical" evidence="1">
    <location>
        <begin position="6"/>
        <end position="22"/>
    </location>
</feature>
<evidence type="ECO:0000313" key="4">
    <source>
        <dbReference type="Proteomes" id="UP000642571"/>
    </source>
</evidence>
<accession>A0ABQ1Q2C0</accession>
<keyword evidence="1" id="KW-1133">Transmembrane helix</keyword>
<organism evidence="3 4">
    <name type="scientific">Pontibacillus salipaludis</name>
    <dbReference type="NCBI Taxonomy" id="1697394"/>
    <lineage>
        <taxon>Bacteria</taxon>
        <taxon>Bacillati</taxon>
        <taxon>Bacillota</taxon>
        <taxon>Bacilli</taxon>
        <taxon>Bacillales</taxon>
        <taxon>Bacillaceae</taxon>
        <taxon>Pontibacillus</taxon>
    </lineage>
</organism>
<dbReference type="EMBL" id="BMIN01000006">
    <property type="protein sequence ID" value="GGD10647.1"/>
    <property type="molecule type" value="Genomic_DNA"/>
</dbReference>
<keyword evidence="4" id="KW-1185">Reference proteome</keyword>
<keyword evidence="1" id="KW-0812">Transmembrane</keyword>
<gene>
    <name evidence="3" type="ORF">GCM10011389_17820</name>
</gene>
<name>A0ABQ1Q2C0_9BACI</name>
<keyword evidence="1" id="KW-0472">Membrane</keyword>
<evidence type="ECO:0000259" key="2">
    <source>
        <dbReference type="Pfam" id="PF19823"/>
    </source>
</evidence>
<comment type="caution">
    <text evidence="3">The sequence shown here is derived from an EMBL/GenBank/DDBJ whole genome shotgun (WGS) entry which is preliminary data.</text>
</comment>